<dbReference type="InterPro" id="IPR001633">
    <property type="entry name" value="EAL_dom"/>
</dbReference>
<gene>
    <name evidence="4" type="primary">cph2_8</name>
    <name evidence="4" type="ORF">ACWI_20110</name>
</gene>
<comment type="caution">
    <text evidence="4">The sequence shown here is derived from an EMBL/GenBank/DDBJ whole genome shotgun (WGS) entry which is preliminary data.</text>
</comment>
<dbReference type="Gene3D" id="3.20.20.450">
    <property type="entry name" value="EAL domain"/>
    <property type="match status" value="1"/>
</dbReference>
<dbReference type="OrthoDB" id="9762141at2"/>
<dbReference type="AlphaFoldDB" id="A0A1F2PI35"/>
<dbReference type="PROSITE" id="PS50883">
    <property type="entry name" value="EAL"/>
    <property type="match status" value="1"/>
</dbReference>
<name>A0A1F2PI35_9FIRM</name>
<proteinExistence type="predicted"/>
<dbReference type="Pfam" id="PF00990">
    <property type="entry name" value="GGDEF"/>
    <property type="match status" value="1"/>
</dbReference>
<dbReference type="Pfam" id="PF00563">
    <property type="entry name" value="EAL"/>
    <property type="match status" value="1"/>
</dbReference>
<organism evidence="4 5">
    <name type="scientific">Acetobacterium wieringae</name>
    <dbReference type="NCBI Taxonomy" id="52694"/>
    <lineage>
        <taxon>Bacteria</taxon>
        <taxon>Bacillati</taxon>
        <taxon>Bacillota</taxon>
        <taxon>Clostridia</taxon>
        <taxon>Eubacteriales</taxon>
        <taxon>Eubacteriaceae</taxon>
        <taxon>Acetobacterium</taxon>
    </lineage>
</organism>
<feature type="transmembrane region" description="Helical" evidence="1">
    <location>
        <begin position="65"/>
        <end position="88"/>
    </location>
</feature>
<dbReference type="InterPro" id="IPR029787">
    <property type="entry name" value="Nucleotide_cyclase"/>
</dbReference>
<sequence length="1023" mass="115500">MQQTQISILFYLIFILYSCLGFFCLFLNKKEQLNQVFFWLCMSYAVWAFGFAISNTLSDVQSVLIWRRIAALGWGVAFSVMLHFMLILTEHQQWLGNLKIRIAIYLPAVITIAVFALFPQLADAQYNLVQTPMGWGNIPVNNFWDIFYNLYYLSFSLLTLGLLFQWYRSTPDRRKQQQAFWLLLAFAIAIAMGTLTEMMANNLLAYPIPSVAPIIILIPVTAFAFDVKKYKLMVPEKSDKKVKFSEILSDETHRGLFRSIAMIFVVISVISFGNACFYPVQLWRLMVISTINLLLGLFIYSLPFSGLSIANQDRIITGIMVVAIPLTIFRPDTYLTNVIWVVPLIFLTVTIVFKQKKMFILLATATIIAGLVMVSWKSDQWVNVGTREYLARLFICLVAILLAGYTNRIYIARLTENNRQISFQKMISQVTTQFVSVSASNFDEKVQYLLKTSGEIMNADRVFVGRFFQDSGELRCTNEWLAEPYFPSVNLNEDIRQTKFPWFTKTIFNNQLVYLRSCDELPAEAQPEKAMMVQQGITAMLLIPIQSRETIIGFLGFDKIGKAKVPALTDPELLRVLANTLADAIGKVENENEIHCRAYYDTLTGLPNRVFFHEQLEKSMAAMKSNGSQLGVIFVDLDGFKEVNDTMGHDWGDHLLNHIGQRLSDNMRKGDSLARFGGDEFLIMVSQLNHKNELLDVARQLMAVFKEPVCLGEQEFYISASGGIAVFPEDGETVSALIKHADLAMYDAKKNGKGQVVFCSEEMKNCIREKMILTNSLHRALERQQLALYYQPKFDVSSQTMVGCEALLRWQHPELGMVSPGVFIPIAEQKGLMSEIGQWVFKTACAQNKAWQAQGFRPLPVAVNLSAAQFDNDLTAIVEKCLTETGLAGQYLELEITETIAMAESCGVILTLHQLKALGLGISIDDFGTEFSSLSRLNDLPVDRIKIDGSFIWGIGINPKDESIISVMIHLAQKLGLQVVAEGVESQAQLAFLKEKGCHEAQGYYWGEPMTAADFEKQLSRVH</sequence>
<feature type="domain" description="EAL" evidence="2">
    <location>
        <begin position="770"/>
        <end position="1023"/>
    </location>
</feature>
<dbReference type="CDD" id="cd01949">
    <property type="entry name" value="GGDEF"/>
    <property type="match status" value="1"/>
</dbReference>
<dbReference type="SMART" id="SM00052">
    <property type="entry name" value="EAL"/>
    <property type="match status" value="1"/>
</dbReference>
<dbReference type="PROSITE" id="PS50887">
    <property type="entry name" value="GGDEF"/>
    <property type="match status" value="1"/>
</dbReference>
<feature type="transmembrane region" description="Helical" evidence="1">
    <location>
        <begin position="389"/>
        <end position="411"/>
    </location>
</feature>
<dbReference type="CDD" id="cd01948">
    <property type="entry name" value="EAL"/>
    <property type="match status" value="1"/>
</dbReference>
<dbReference type="Pfam" id="PF16927">
    <property type="entry name" value="HisKA_7TM"/>
    <property type="match status" value="1"/>
</dbReference>
<keyword evidence="1" id="KW-0812">Transmembrane</keyword>
<dbReference type="InterPro" id="IPR029016">
    <property type="entry name" value="GAF-like_dom_sf"/>
</dbReference>
<reference evidence="4 5" key="1">
    <citation type="submission" date="2015-09" db="EMBL/GenBank/DDBJ databases">
        <title>Genome sequence of Acetobacterium wieringae DSM 1911.</title>
        <authorList>
            <person name="Poehlein A."/>
            <person name="Bengelsdorf F.R."/>
            <person name="Schiel-Bengelsdorf B."/>
            <person name="Duerre P."/>
            <person name="Daniel R."/>
        </authorList>
    </citation>
    <scope>NUCLEOTIDE SEQUENCE [LARGE SCALE GENOMIC DNA]</scope>
    <source>
        <strain evidence="4 5">DSM 1911</strain>
    </source>
</reference>
<feature type="transmembrane region" description="Helical" evidence="1">
    <location>
        <begin position="206"/>
        <end position="225"/>
    </location>
</feature>
<dbReference type="InterPro" id="IPR035919">
    <property type="entry name" value="EAL_sf"/>
</dbReference>
<feature type="transmembrane region" description="Helical" evidence="1">
    <location>
        <begin position="100"/>
        <end position="118"/>
    </location>
</feature>
<dbReference type="Proteomes" id="UP000176244">
    <property type="component" value="Unassembled WGS sequence"/>
</dbReference>
<dbReference type="STRING" id="52694.ACWI_20110"/>
<dbReference type="InterPro" id="IPR043128">
    <property type="entry name" value="Rev_trsase/Diguanyl_cyclase"/>
</dbReference>
<evidence type="ECO:0000313" key="4">
    <source>
        <dbReference type="EMBL" id="OFV70532.1"/>
    </source>
</evidence>
<dbReference type="FunFam" id="3.30.70.270:FF:000001">
    <property type="entry name" value="Diguanylate cyclase domain protein"/>
    <property type="match status" value="1"/>
</dbReference>
<evidence type="ECO:0000259" key="2">
    <source>
        <dbReference type="PROSITE" id="PS50883"/>
    </source>
</evidence>
<feature type="domain" description="GGDEF" evidence="3">
    <location>
        <begin position="628"/>
        <end position="761"/>
    </location>
</feature>
<dbReference type="SUPFAM" id="SSF55781">
    <property type="entry name" value="GAF domain-like"/>
    <property type="match status" value="1"/>
</dbReference>
<feature type="transmembrane region" description="Helical" evidence="1">
    <location>
        <begin position="255"/>
        <end position="275"/>
    </location>
</feature>
<dbReference type="RefSeq" id="WP_070371313.1">
    <property type="nucleotide sequence ID" value="NZ_LKEU01000030.1"/>
</dbReference>
<feature type="transmembrane region" description="Helical" evidence="1">
    <location>
        <begin position="360"/>
        <end position="377"/>
    </location>
</feature>
<evidence type="ECO:0000259" key="3">
    <source>
        <dbReference type="PROSITE" id="PS50887"/>
    </source>
</evidence>
<evidence type="ECO:0000313" key="5">
    <source>
        <dbReference type="Proteomes" id="UP000176244"/>
    </source>
</evidence>
<dbReference type="PANTHER" id="PTHR44757:SF2">
    <property type="entry name" value="BIOFILM ARCHITECTURE MAINTENANCE PROTEIN MBAA"/>
    <property type="match status" value="1"/>
</dbReference>
<keyword evidence="1" id="KW-0472">Membrane</keyword>
<dbReference type="InterPro" id="IPR031621">
    <property type="entry name" value="HisKA_7TM"/>
</dbReference>
<dbReference type="NCBIfam" id="TIGR00254">
    <property type="entry name" value="GGDEF"/>
    <property type="match status" value="1"/>
</dbReference>
<dbReference type="SUPFAM" id="SSF141868">
    <property type="entry name" value="EAL domain-like"/>
    <property type="match status" value="1"/>
</dbReference>
<feature type="transmembrane region" description="Helical" evidence="1">
    <location>
        <begin position="337"/>
        <end position="353"/>
    </location>
</feature>
<dbReference type="SMART" id="SM00267">
    <property type="entry name" value="GGDEF"/>
    <property type="match status" value="1"/>
</dbReference>
<dbReference type="PANTHER" id="PTHR44757">
    <property type="entry name" value="DIGUANYLATE CYCLASE DGCP"/>
    <property type="match status" value="1"/>
</dbReference>
<dbReference type="InterPro" id="IPR000160">
    <property type="entry name" value="GGDEF_dom"/>
</dbReference>
<feature type="transmembrane region" description="Helical" evidence="1">
    <location>
        <begin position="179"/>
        <end position="200"/>
    </location>
</feature>
<evidence type="ECO:0000256" key="1">
    <source>
        <dbReference type="SAM" id="Phobius"/>
    </source>
</evidence>
<feature type="transmembrane region" description="Helical" evidence="1">
    <location>
        <begin position="36"/>
        <end position="53"/>
    </location>
</feature>
<dbReference type="Gene3D" id="3.30.70.270">
    <property type="match status" value="1"/>
</dbReference>
<dbReference type="EMBL" id="LKEU01000030">
    <property type="protein sequence ID" value="OFV70532.1"/>
    <property type="molecule type" value="Genomic_DNA"/>
</dbReference>
<dbReference type="SUPFAM" id="SSF55073">
    <property type="entry name" value="Nucleotide cyclase"/>
    <property type="match status" value="1"/>
</dbReference>
<feature type="transmembrane region" description="Helical" evidence="1">
    <location>
        <begin position="281"/>
        <end position="302"/>
    </location>
</feature>
<dbReference type="InterPro" id="IPR052155">
    <property type="entry name" value="Biofilm_reg_signaling"/>
</dbReference>
<protein>
    <submittedName>
        <fullName evidence="4">Phytochrome-like protein cph2</fullName>
    </submittedName>
</protein>
<feature type="transmembrane region" description="Helical" evidence="1">
    <location>
        <begin position="6"/>
        <end position="27"/>
    </location>
</feature>
<keyword evidence="1" id="KW-1133">Transmembrane helix</keyword>
<feature type="transmembrane region" description="Helical" evidence="1">
    <location>
        <begin position="146"/>
        <end position="167"/>
    </location>
</feature>
<dbReference type="Gene3D" id="3.30.450.40">
    <property type="match status" value="1"/>
</dbReference>
<accession>A0A1F2PI35</accession>